<evidence type="ECO:0000256" key="1">
    <source>
        <dbReference type="SAM" id="MobiDB-lite"/>
    </source>
</evidence>
<comment type="caution">
    <text evidence="4">The sequence shown here is derived from an EMBL/GenBank/DDBJ whole genome shotgun (WGS) entry which is preliminary data.</text>
</comment>
<keyword evidence="5" id="KW-1185">Reference proteome</keyword>
<proteinExistence type="predicted"/>
<dbReference type="EMBL" id="NAJN01002480">
    <property type="protein sequence ID" value="TKA52118.1"/>
    <property type="molecule type" value="Genomic_DNA"/>
</dbReference>
<protein>
    <recommendedName>
        <fullName evidence="3">Mechanosensitive ion channel protein Msy1/2-like transmembrane domain-containing protein</fullName>
    </recommendedName>
</protein>
<feature type="region of interest" description="Disordered" evidence="1">
    <location>
        <begin position="35"/>
        <end position="69"/>
    </location>
</feature>
<feature type="non-terminal residue" evidence="4">
    <location>
        <position position="134"/>
    </location>
</feature>
<feature type="transmembrane region" description="Helical" evidence="2">
    <location>
        <begin position="93"/>
        <end position="114"/>
    </location>
</feature>
<dbReference type="STRING" id="331657.A0A4U0VRM7"/>
<evidence type="ECO:0000313" key="4">
    <source>
        <dbReference type="EMBL" id="TKA52118.1"/>
    </source>
</evidence>
<evidence type="ECO:0000256" key="2">
    <source>
        <dbReference type="SAM" id="Phobius"/>
    </source>
</evidence>
<dbReference type="Proteomes" id="UP000308768">
    <property type="component" value="Unassembled WGS sequence"/>
</dbReference>
<keyword evidence="2" id="KW-0472">Membrane</keyword>
<dbReference type="OrthoDB" id="544685at2759"/>
<reference evidence="4 5" key="1">
    <citation type="submission" date="2017-03" db="EMBL/GenBank/DDBJ databases">
        <title>Genomes of endolithic fungi from Antarctica.</title>
        <authorList>
            <person name="Coleine C."/>
            <person name="Masonjones S."/>
            <person name="Stajich J.E."/>
        </authorList>
    </citation>
    <scope>NUCLEOTIDE SEQUENCE [LARGE SCALE GENOMIC DNA]</scope>
    <source>
        <strain evidence="4 5">CCFEE 5187</strain>
    </source>
</reference>
<dbReference type="InterPro" id="IPR058650">
    <property type="entry name" value="Msy1/2-like"/>
</dbReference>
<accession>A0A4U0VRM7</accession>
<gene>
    <name evidence="4" type="ORF">B0A49_11845</name>
</gene>
<keyword evidence="2" id="KW-0812">Transmembrane</keyword>
<organism evidence="4 5">
    <name type="scientific">Cryomyces minteri</name>
    <dbReference type="NCBI Taxonomy" id="331657"/>
    <lineage>
        <taxon>Eukaryota</taxon>
        <taxon>Fungi</taxon>
        <taxon>Dikarya</taxon>
        <taxon>Ascomycota</taxon>
        <taxon>Pezizomycotina</taxon>
        <taxon>Dothideomycetes</taxon>
        <taxon>Dothideomycetes incertae sedis</taxon>
        <taxon>Cryomyces</taxon>
    </lineage>
</organism>
<dbReference type="AlphaFoldDB" id="A0A4U0VRM7"/>
<name>A0A4U0VRM7_9PEZI</name>
<feature type="domain" description="Mechanosensitive ion channel protein Msy1/2-like transmembrane" evidence="3">
    <location>
        <begin position="77"/>
        <end position="134"/>
    </location>
</feature>
<evidence type="ECO:0000313" key="5">
    <source>
        <dbReference type="Proteomes" id="UP000308768"/>
    </source>
</evidence>
<keyword evidence="2" id="KW-1133">Transmembrane helix</keyword>
<dbReference type="Pfam" id="PF25886">
    <property type="entry name" value="Msy1"/>
    <property type="match status" value="1"/>
</dbReference>
<sequence>MSSRDAIVNILPLAASVADDKKGLVVSASEVNPNMSPRPLNARTFSGRRKVSQEAAEGQEQHHFGYDGEEDTANRLGQFYMKVVNFNVITRNAVYILPVAALLAIPLAVFATTASESRAGGIRLCGLFIWLEIV</sequence>
<evidence type="ECO:0000259" key="3">
    <source>
        <dbReference type="Pfam" id="PF25886"/>
    </source>
</evidence>